<reference evidence="1 2" key="1">
    <citation type="submission" date="2007-08" db="EMBL/GenBank/DDBJ databases">
        <title>Complete sequence of Thermotoga lettingae TMO.</title>
        <authorList>
            <consortium name="US DOE Joint Genome Institute"/>
            <person name="Copeland A."/>
            <person name="Lucas S."/>
            <person name="Lapidus A."/>
            <person name="Barry K."/>
            <person name="Glavina del Rio T."/>
            <person name="Dalin E."/>
            <person name="Tice H."/>
            <person name="Pitluck S."/>
            <person name="Foster B."/>
            <person name="Bruce D."/>
            <person name="Schmutz J."/>
            <person name="Larimer F."/>
            <person name="Land M."/>
            <person name="Hauser L."/>
            <person name="Kyrpides N."/>
            <person name="Mikhailova N."/>
            <person name="Nelson K."/>
            <person name="Gogarten J.P."/>
            <person name="Noll K."/>
            <person name="Richardson P."/>
        </authorList>
    </citation>
    <scope>NUCLEOTIDE SEQUENCE [LARGE SCALE GENOMIC DNA]</scope>
    <source>
        <strain evidence="2">ATCC BAA-301 / DSM 14385 / NBRC 107922 / TMO</strain>
    </source>
</reference>
<dbReference type="STRING" id="416591.Tlet_1468"/>
<dbReference type="Proteomes" id="UP000002016">
    <property type="component" value="Chromosome"/>
</dbReference>
<proteinExistence type="predicted"/>
<gene>
    <name evidence="1" type="ordered locus">Tlet_1468</name>
</gene>
<accession>A8F790</accession>
<reference evidence="1 2" key="2">
    <citation type="journal article" date="2009" name="Proc. Natl. Acad. Sci. U.S.A.">
        <title>On the chimeric nature, thermophilic origin, and phylogenetic placement of the Thermotogales.</title>
        <authorList>
            <person name="Zhaxybayeva O."/>
            <person name="Swithers K.S."/>
            <person name="Lapierre P."/>
            <person name="Fournier G.P."/>
            <person name="Bickhart D.M."/>
            <person name="DeBoy R.T."/>
            <person name="Nelson K.E."/>
            <person name="Nesbo C.L."/>
            <person name="Doolittle W.F."/>
            <person name="Gogarten J.P."/>
            <person name="Noll K.M."/>
        </authorList>
    </citation>
    <scope>NUCLEOTIDE SEQUENCE [LARGE SCALE GENOMIC DNA]</scope>
    <source>
        <strain evidence="2">ATCC BAA-301 / DSM 14385 / NBRC 107922 / TMO</strain>
    </source>
</reference>
<name>A8F790_PSELT</name>
<dbReference type="RefSeq" id="WP_012003500.1">
    <property type="nucleotide sequence ID" value="NC_009828.1"/>
</dbReference>
<dbReference type="EMBL" id="CP000812">
    <property type="protein sequence ID" value="ABV34024.1"/>
    <property type="molecule type" value="Genomic_DNA"/>
</dbReference>
<dbReference type="AlphaFoldDB" id="A8F790"/>
<sequence>MGKKGLLLCVCQGTCPSFHQMNVFEVLNAIRREKLVDFVALHPQLCADDGDIYLKTLTKDEHIEKLYVAGCDPAMQKKMYRDAFEESNFDKSKHIGVDIRNMTTEQAIEAIKNMIKNN</sequence>
<dbReference type="OrthoDB" id="1550789at2"/>
<evidence type="ECO:0000313" key="1">
    <source>
        <dbReference type="EMBL" id="ABV34024.1"/>
    </source>
</evidence>
<protein>
    <recommendedName>
        <fullName evidence="3">Heterodisulfide reductase subunit A-like protein</fullName>
    </recommendedName>
</protein>
<keyword evidence="2" id="KW-1185">Reference proteome</keyword>
<dbReference type="HOGENOM" id="CLU_1969489_0_0_0"/>
<dbReference type="eggNOG" id="COG1148">
    <property type="taxonomic scope" value="Bacteria"/>
</dbReference>
<dbReference type="KEGG" id="tle:Tlet_1468"/>
<evidence type="ECO:0000313" key="2">
    <source>
        <dbReference type="Proteomes" id="UP000002016"/>
    </source>
</evidence>
<evidence type="ECO:0008006" key="3">
    <source>
        <dbReference type="Google" id="ProtNLM"/>
    </source>
</evidence>
<organism evidence="1 2">
    <name type="scientific">Pseudothermotoga lettingae (strain ATCC BAA-301 / DSM 14385 / NBRC 107922 / TMO)</name>
    <name type="common">Thermotoga lettingae</name>
    <dbReference type="NCBI Taxonomy" id="416591"/>
    <lineage>
        <taxon>Bacteria</taxon>
        <taxon>Thermotogati</taxon>
        <taxon>Thermotogota</taxon>
        <taxon>Thermotogae</taxon>
        <taxon>Thermotogales</taxon>
        <taxon>Thermotogaceae</taxon>
        <taxon>Pseudothermotoga</taxon>
    </lineage>
</organism>